<evidence type="ECO:0000256" key="1">
    <source>
        <dbReference type="ARBA" id="ARBA00002268"/>
    </source>
</evidence>
<dbReference type="EMBL" id="UGPP01000001">
    <property type="protein sequence ID" value="STY71750.1"/>
    <property type="molecule type" value="Genomic_DNA"/>
</dbReference>
<dbReference type="HAMAP" id="MF_02089">
    <property type="entry name" value="QueH"/>
    <property type="match status" value="1"/>
</dbReference>
<dbReference type="Pfam" id="PF02677">
    <property type="entry name" value="QueH"/>
    <property type="match status" value="1"/>
</dbReference>
<keyword evidence="9 17" id="KW-0671">Queuosine biosynthesis</keyword>
<evidence type="ECO:0000256" key="17">
    <source>
        <dbReference type="HAMAP-Rule" id="MF_02089"/>
    </source>
</evidence>
<feature type="binding site" evidence="17">
    <location>
        <position position="92"/>
    </location>
    <ligand>
        <name>[4Fe-4S] cluster</name>
        <dbReference type="ChEBI" id="CHEBI:49883"/>
    </ligand>
</feature>
<evidence type="ECO:0000256" key="16">
    <source>
        <dbReference type="ARBA" id="ARBA00047415"/>
    </source>
</evidence>
<comment type="pathway">
    <text evidence="2 17">tRNA modification; tRNA-queuosine biosynthesis.</text>
</comment>
<keyword evidence="11 17" id="KW-0408">Iron</keyword>
<dbReference type="EC" id="1.17.99.6" evidence="4 17"/>
<keyword evidence="8 17" id="KW-0479">Metal-binding</keyword>
<dbReference type="STRING" id="1122216.GCA_000423385_00303"/>
<proteinExistence type="inferred from homology"/>
<organism evidence="18 19">
    <name type="scientific">Megamonas hypermegale</name>
    <dbReference type="NCBI Taxonomy" id="158847"/>
    <lineage>
        <taxon>Bacteria</taxon>
        <taxon>Bacillati</taxon>
        <taxon>Bacillota</taxon>
        <taxon>Negativicutes</taxon>
        <taxon>Selenomonadales</taxon>
        <taxon>Selenomonadaceae</taxon>
        <taxon>Megamonas</taxon>
    </lineage>
</organism>
<sequence length="204" mass="24044">MNILLHMCCGPCACYPVPKLRSEGHDITGYFFNPNIHPYKEFKHRLTTAQEYAQKVDLKLIVDTNYQLRDFLQRALTIEKNTDGLNLDNRRCRMCYAWRLHQTAIYAKENNFDAFSSTLFVSPYQNHEMMKDVAQKISQAVGIPFFYEDFRPGFAEGTQTSIDLELYRQPYCGCIFSEEERYSNSFKKKRKKKLKALFNEQNNK</sequence>
<evidence type="ECO:0000256" key="8">
    <source>
        <dbReference type="ARBA" id="ARBA00022723"/>
    </source>
</evidence>
<evidence type="ECO:0000256" key="14">
    <source>
        <dbReference type="ARBA" id="ARBA00023284"/>
    </source>
</evidence>
<comment type="function">
    <text evidence="1 17">Catalyzes the conversion of epoxyqueuosine (oQ) to queuosine (Q), which is a hypermodified base found in the wobble positions of tRNA(Asp), tRNA(Asn), tRNA(His) and tRNA(Tyr).</text>
</comment>
<evidence type="ECO:0000313" key="19">
    <source>
        <dbReference type="Proteomes" id="UP000255234"/>
    </source>
</evidence>
<evidence type="ECO:0000256" key="10">
    <source>
        <dbReference type="ARBA" id="ARBA00023002"/>
    </source>
</evidence>
<protein>
    <recommendedName>
        <fullName evidence="5 17">Epoxyqueuosine reductase QueH</fullName>
        <ecNumber evidence="4 17">1.17.99.6</ecNumber>
    </recommendedName>
    <alternativeName>
        <fullName evidence="15 17">Queuosine biosynthesis protein QueH</fullName>
    </alternativeName>
</protein>
<dbReference type="GeneID" id="62779252"/>
<evidence type="ECO:0000256" key="2">
    <source>
        <dbReference type="ARBA" id="ARBA00004691"/>
    </source>
</evidence>
<reference evidence="18 19" key="1">
    <citation type="submission" date="2018-06" db="EMBL/GenBank/DDBJ databases">
        <authorList>
            <consortium name="Pathogen Informatics"/>
            <person name="Doyle S."/>
        </authorList>
    </citation>
    <scope>NUCLEOTIDE SEQUENCE [LARGE SCALE GENOMIC DNA]</scope>
    <source>
        <strain evidence="18 19">NCTC10571</strain>
    </source>
</reference>
<dbReference type="PANTHER" id="PTHR36701:SF1">
    <property type="entry name" value="EPOXYQUEUOSINE REDUCTASE QUEH"/>
    <property type="match status" value="1"/>
</dbReference>
<evidence type="ECO:0000256" key="5">
    <source>
        <dbReference type="ARBA" id="ARBA00016895"/>
    </source>
</evidence>
<evidence type="ECO:0000256" key="7">
    <source>
        <dbReference type="ARBA" id="ARBA00022694"/>
    </source>
</evidence>
<name>A0A378NTQ9_9FIRM</name>
<comment type="catalytic activity">
    <reaction evidence="16 17">
        <text>epoxyqueuosine(34) in tRNA + AH2 = queuosine(34) in tRNA + A + H2O</text>
        <dbReference type="Rhea" id="RHEA:32159"/>
        <dbReference type="Rhea" id="RHEA-COMP:18571"/>
        <dbReference type="Rhea" id="RHEA-COMP:18582"/>
        <dbReference type="ChEBI" id="CHEBI:13193"/>
        <dbReference type="ChEBI" id="CHEBI:15377"/>
        <dbReference type="ChEBI" id="CHEBI:17499"/>
        <dbReference type="ChEBI" id="CHEBI:194431"/>
        <dbReference type="ChEBI" id="CHEBI:194443"/>
        <dbReference type="EC" id="1.17.99.6"/>
    </reaction>
</comment>
<dbReference type="GO" id="GO:0051539">
    <property type="term" value="F:4 iron, 4 sulfur cluster binding"/>
    <property type="evidence" value="ECO:0007669"/>
    <property type="project" value="UniProtKB-UniRule"/>
</dbReference>
<gene>
    <name evidence="17" type="primary">queH</name>
    <name evidence="18" type="ORF">NCTC10571_01913</name>
</gene>
<dbReference type="Proteomes" id="UP000255234">
    <property type="component" value="Unassembled WGS sequence"/>
</dbReference>
<keyword evidence="12 17" id="KW-0411">Iron-sulfur</keyword>
<dbReference type="RefSeq" id="WP_008537195.1">
    <property type="nucleotide sequence ID" value="NZ_UGPP01000001.1"/>
</dbReference>
<keyword evidence="6 17" id="KW-0004">4Fe-4S</keyword>
<feature type="binding site" evidence="17">
    <location>
        <position position="8"/>
    </location>
    <ligand>
        <name>[4Fe-4S] cluster</name>
        <dbReference type="ChEBI" id="CHEBI:49883"/>
    </ligand>
</feature>
<evidence type="ECO:0000256" key="3">
    <source>
        <dbReference type="ARBA" id="ARBA00008207"/>
    </source>
</evidence>
<evidence type="ECO:0000256" key="6">
    <source>
        <dbReference type="ARBA" id="ARBA00022485"/>
    </source>
</evidence>
<feature type="binding site" evidence="17">
    <location>
        <position position="9"/>
    </location>
    <ligand>
        <name>[4Fe-4S] cluster</name>
        <dbReference type="ChEBI" id="CHEBI:49883"/>
    </ligand>
</feature>
<evidence type="ECO:0000313" key="18">
    <source>
        <dbReference type="EMBL" id="STY71750.1"/>
    </source>
</evidence>
<keyword evidence="10 17" id="KW-0560">Oxidoreductase</keyword>
<keyword evidence="7 17" id="KW-0819">tRNA processing</keyword>
<feature type="binding site" evidence="17">
    <location>
        <position position="95"/>
    </location>
    <ligand>
        <name>[4Fe-4S] cluster</name>
        <dbReference type="ChEBI" id="CHEBI:49883"/>
    </ligand>
</feature>
<dbReference type="GO" id="GO:0052693">
    <property type="term" value="F:epoxyqueuosine reductase activity"/>
    <property type="evidence" value="ECO:0007669"/>
    <property type="project" value="UniProtKB-UniRule"/>
</dbReference>
<dbReference type="GO" id="GO:0046872">
    <property type="term" value="F:metal ion binding"/>
    <property type="evidence" value="ECO:0007669"/>
    <property type="project" value="UniProtKB-KW"/>
</dbReference>
<feature type="disulfide bond" description="Redox-active" evidence="17">
    <location>
        <begin position="172"/>
        <end position="174"/>
    </location>
</feature>
<dbReference type="InterPro" id="IPR003828">
    <property type="entry name" value="QueH"/>
</dbReference>
<evidence type="ECO:0000256" key="15">
    <source>
        <dbReference type="ARBA" id="ARBA00031446"/>
    </source>
</evidence>
<dbReference type="GO" id="GO:0008616">
    <property type="term" value="P:tRNA queuosine(34) biosynthetic process"/>
    <property type="evidence" value="ECO:0007669"/>
    <property type="project" value="UniProtKB-UniRule"/>
</dbReference>
<evidence type="ECO:0000256" key="12">
    <source>
        <dbReference type="ARBA" id="ARBA00023014"/>
    </source>
</evidence>
<dbReference type="PANTHER" id="PTHR36701">
    <property type="entry name" value="EPOXYQUEUOSINE REDUCTASE QUEH"/>
    <property type="match status" value="1"/>
</dbReference>
<evidence type="ECO:0000256" key="13">
    <source>
        <dbReference type="ARBA" id="ARBA00023157"/>
    </source>
</evidence>
<evidence type="ECO:0000256" key="4">
    <source>
        <dbReference type="ARBA" id="ARBA00012622"/>
    </source>
</evidence>
<evidence type="ECO:0000256" key="11">
    <source>
        <dbReference type="ARBA" id="ARBA00023004"/>
    </source>
</evidence>
<keyword evidence="13 17" id="KW-1015">Disulfide bond</keyword>
<dbReference type="AlphaFoldDB" id="A0A378NTQ9"/>
<accession>A0A378NTQ9</accession>
<comment type="similarity">
    <text evidence="3 17">Belongs to the QueH family.</text>
</comment>
<dbReference type="UniPathway" id="UPA00392"/>
<keyword evidence="14 17" id="KW-0676">Redox-active center</keyword>
<evidence type="ECO:0000256" key="9">
    <source>
        <dbReference type="ARBA" id="ARBA00022785"/>
    </source>
</evidence>